<dbReference type="RefSeq" id="WP_204913339.1">
    <property type="nucleotide sequence ID" value="NZ_BAAAYR010000004.1"/>
</dbReference>
<sequence length="513" mass="55293">MNRRPRVVRHAVRSLVVAAAVAATAVAGAVPAGAATRPALTLEASRSSVTVYRYSDGDEAFLDGDLGVYAVADAKQAFEVRAERRDYDHPVVARLVRKGRDRTLPAPPDLSGLANFSRTTFRDSRGKVVTTSTSAFCPDVYEPVRRSPSAPASSPYPQGCGANPYALGAVWGLQRGYAASLGGEDAYYGISELPDLKPGSYVATTSITPAYRTALRIPVAKAQATVHVTVVEADDDGCEELRGCRQAAKVRTSAARVAAARTEKAPTRLTGSRAKPSGPLPDLRSLPAWGIVSDGRYLNFSATVWNAGPGRLVVDGFRDSKDENLMNAYQYFFTASGKQKGYAPVGGMEWDARDHHQHWHFQDFARYSLVSADHKTRVVSGKEAFCLANTDAVDYTVKGASWQPRNTDLSTACGSRSALGVREVLDTGSGDTYEQFREGQAFDLNGVANGTYYVEIAANPDRVLYERSTKNNVSQRKVVIGGTKGKRTVQVAKVGVIVEPPVDVDEGDDGFRR</sequence>
<accession>A0ABP6XRT5</accession>
<dbReference type="InterPro" id="IPR001695">
    <property type="entry name" value="Lysyl_oxidase"/>
</dbReference>
<dbReference type="Proteomes" id="UP001500767">
    <property type="component" value="Unassembled WGS sequence"/>
</dbReference>
<name>A0ABP6XRT5_9ACTN</name>
<feature type="chain" id="PRO_5047515889" evidence="1">
    <location>
        <begin position="35"/>
        <end position="513"/>
    </location>
</feature>
<keyword evidence="3" id="KW-1185">Reference proteome</keyword>
<proteinExistence type="predicted"/>
<protein>
    <submittedName>
        <fullName evidence="2">Lysyl oxidase family protein</fullName>
    </submittedName>
</protein>
<dbReference type="Pfam" id="PF01186">
    <property type="entry name" value="Lysyl_oxidase"/>
    <property type="match status" value="1"/>
</dbReference>
<organism evidence="2 3">
    <name type="scientific">Microlunatus spumicola</name>
    <dbReference type="NCBI Taxonomy" id="81499"/>
    <lineage>
        <taxon>Bacteria</taxon>
        <taxon>Bacillati</taxon>
        <taxon>Actinomycetota</taxon>
        <taxon>Actinomycetes</taxon>
        <taxon>Propionibacteriales</taxon>
        <taxon>Propionibacteriaceae</taxon>
        <taxon>Microlunatus</taxon>
    </lineage>
</organism>
<gene>
    <name evidence="2" type="ORF">GCM10022197_28970</name>
</gene>
<dbReference type="EMBL" id="BAAAYR010000004">
    <property type="protein sequence ID" value="GAA3570720.1"/>
    <property type="molecule type" value="Genomic_DNA"/>
</dbReference>
<evidence type="ECO:0000256" key="1">
    <source>
        <dbReference type="SAM" id="SignalP"/>
    </source>
</evidence>
<keyword evidence="1" id="KW-0732">Signal</keyword>
<evidence type="ECO:0000313" key="3">
    <source>
        <dbReference type="Proteomes" id="UP001500767"/>
    </source>
</evidence>
<evidence type="ECO:0000313" key="2">
    <source>
        <dbReference type="EMBL" id="GAA3570720.1"/>
    </source>
</evidence>
<comment type="caution">
    <text evidence="2">The sequence shown here is derived from an EMBL/GenBank/DDBJ whole genome shotgun (WGS) entry which is preliminary data.</text>
</comment>
<reference evidence="3" key="1">
    <citation type="journal article" date="2019" name="Int. J. Syst. Evol. Microbiol.">
        <title>The Global Catalogue of Microorganisms (GCM) 10K type strain sequencing project: providing services to taxonomists for standard genome sequencing and annotation.</title>
        <authorList>
            <consortium name="The Broad Institute Genomics Platform"/>
            <consortium name="The Broad Institute Genome Sequencing Center for Infectious Disease"/>
            <person name="Wu L."/>
            <person name="Ma J."/>
        </authorList>
    </citation>
    <scope>NUCLEOTIDE SEQUENCE [LARGE SCALE GENOMIC DNA]</scope>
    <source>
        <strain evidence="3">JCM 16540</strain>
    </source>
</reference>
<feature type="signal peptide" evidence="1">
    <location>
        <begin position="1"/>
        <end position="34"/>
    </location>
</feature>